<dbReference type="EMBL" id="CAXAMN010001969">
    <property type="protein sequence ID" value="CAK8997077.1"/>
    <property type="molecule type" value="Genomic_DNA"/>
</dbReference>
<feature type="non-terminal residue" evidence="1">
    <location>
        <position position="1"/>
    </location>
</feature>
<reference evidence="1 2" key="1">
    <citation type="submission" date="2024-02" db="EMBL/GenBank/DDBJ databases">
        <authorList>
            <person name="Chen Y."/>
            <person name="Shah S."/>
            <person name="Dougan E. K."/>
            <person name="Thang M."/>
            <person name="Chan C."/>
        </authorList>
    </citation>
    <scope>NUCLEOTIDE SEQUENCE [LARGE SCALE GENOMIC DNA]</scope>
</reference>
<keyword evidence="2" id="KW-1185">Reference proteome</keyword>
<proteinExistence type="predicted"/>
<name>A0ABP0I3C7_9DINO</name>
<evidence type="ECO:0000313" key="1">
    <source>
        <dbReference type="EMBL" id="CAK8997077.1"/>
    </source>
</evidence>
<comment type="caution">
    <text evidence="1">The sequence shown here is derived from an EMBL/GenBank/DDBJ whole genome shotgun (WGS) entry which is preliminary data.</text>
</comment>
<sequence>SWSCFDLFGGALCLRKAWSMIESAAMEMWGVKAGLKFSFNVEKNKACTALTTKEYPQSCHFSDILEL</sequence>
<protein>
    <submittedName>
        <fullName evidence="1">Uncharacterized protein</fullName>
    </submittedName>
</protein>
<evidence type="ECO:0000313" key="2">
    <source>
        <dbReference type="Proteomes" id="UP001642484"/>
    </source>
</evidence>
<accession>A0ABP0I3C7</accession>
<organism evidence="1 2">
    <name type="scientific">Durusdinium trenchii</name>
    <dbReference type="NCBI Taxonomy" id="1381693"/>
    <lineage>
        <taxon>Eukaryota</taxon>
        <taxon>Sar</taxon>
        <taxon>Alveolata</taxon>
        <taxon>Dinophyceae</taxon>
        <taxon>Suessiales</taxon>
        <taxon>Symbiodiniaceae</taxon>
        <taxon>Durusdinium</taxon>
    </lineage>
</organism>
<dbReference type="Proteomes" id="UP001642484">
    <property type="component" value="Unassembled WGS sequence"/>
</dbReference>
<feature type="non-terminal residue" evidence="1">
    <location>
        <position position="67"/>
    </location>
</feature>
<gene>
    <name evidence="1" type="ORF">CCMP2556_LOCUS4709</name>
</gene>